<dbReference type="STRING" id="299255.SAMN02745129_0337"/>
<dbReference type="Pfam" id="PF01809">
    <property type="entry name" value="YidD"/>
    <property type="match status" value="1"/>
</dbReference>
<dbReference type="AlphaFoldDB" id="A0A1M5ZIG5"/>
<dbReference type="InterPro" id="IPR002696">
    <property type="entry name" value="Membr_insert_effic_factor_YidD"/>
</dbReference>
<name>A0A1M5ZIG5_9GAMM</name>
<dbReference type="EMBL" id="FQXG01000012">
    <property type="protein sequence ID" value="SHI23713.1"/>
    <property type="molecule type" value="Genomic_DNA"/>
</dbReference>
<keyword evidence="3" id="KW-1185">Reference proteome</keyword>
<protein>
    <recommendedName>
        <fullName evidence="1">Putative membrane protein insertion efficiency factor</fullName>
    </recommendedName>
</protein>
<sequence length="72" mass="8096">MLAPIRGYQRWISPMLGPRCRFTPSCSHYAVEAISERGVLYGCWLAIVRILKCHPLHPGGHDPVPKAKQGRD</sequence>
<evidence type="ECO:0000256" key="1">
    <source>
        <dbReference type="HAMAP-Rule" id="MF_00386"/>
    </source>
</evidence>
<dbReference type="SMART" id="SM01234">
    <property type="entry name" value="Haemolytic"/>
    <property type="match status" value="1"/>
</dbReference>
<dbReference type="Proteomes" id="UP000184268">
    <property type="component" value="Unassembled WGS sequence"/>
</dbReference>
<organism evidence="2 3">
    <name type="scientific">Ferrimonas marina</name>
    <dbReference type="NCBI Taxonomy" id="299255"/>
    <lineage>
        <taxon>Bacteria</taxon>
        <taxon>Pseudomonadati</taxon>
        <taxon>Pseudomonadota</taxon>
        <taxon>Gammaproteobacteria</taxon>
        <taxon>Alteromonadales</taxon>
        <taxon>Ferrimonadaceae</taxon>
        <taxon>Ferrimonas</taxon>
    </lineage>
</organism>
<gene>
    <name evidence="2" type="ORF">SAMN02745129_0337</name>
</gene>
<dbReference type="PANTHER" id="PTHR33383:SF1">
    <property type="entry name" value="MEMBRANE PROTEIN INSERTION EFFICIENCY FACTOR-RELATED"/>
    <property type="match status" value="1"/>
</dbReference>
<comment type="similarity">
    <text evidence="1">Belongs to the UPF0161 family.</text>
</comment>
<evidence type="ECO:0000313" key="2">
    <source>
        <dbReference type="EMBL" id="SHI23713.1"/>
    </source>
</evidence>
<evidence type="ECO:0000313" key="3">
    <source>
        <dbReference type="Proteomes" id="UP000184268"/>
    </source>
</evidence>
<dbReference type="PANTHER" id="PTHR33383">
    <property type="entry name" value="MEMBRANE PROTEIN INSERTION EFFICIENCY FACTOR-RELATED"/>
    <property type="match status" value="1"/>
</dbReference>
<comment type="subcellular location">
    <subcellularLocation>
        <location evidence="1">Cell membrane</location>
        <topology evidence="1">Peripheral membrane protein</topology>
        <orientation evidence="1">Cytoplasmic side</orientation>
    </subcellularLocation>
</comment>
<proteinExistence type="inferred from homology"/>
<dbReference type="GO" id="GO:0005886">
    <property type="term" value="C:plasma membrane"/>
    <property type="evidence" value="ECO:0007669"/>
    <property type="project" value="UniProtKB-SubCell"/>
</dbReference>
<dbReference type="HAMAP" id="MF_00386">
    <property type="entry name" value="UPF0161_YidD"/>
    <property type="match status" value="1"/>
</dbReference>
<comment type="function">
    <text evidence="1">Could be involved in insertion of integral membrane proteins into the membrane.</text>
</comment>
<accession>A0A1M5ZIG5</accession>
<reference evidence="3" key="1">
    <citation type="submission" date="2016-11" db="EMBL/GenBank/DDBJ databases">
        <authorList>
            <person name="Varghese N."/>
            <person name="Submissions S."/>
        </authorList>
    </citation>
    <scope>NUCLEOTIDE SEQUENCE [LARGE SCALE GENOMIC DNA]</scope>
    <source>
        <strain evidence="3">DSM 16917</strain>
    </source>
</reference>
<dbReference type="NCBIfam" id="TIGR00278">
    <property type="entry name" value="membrane protein insertion efficiency factor YidD"/>
    <property type="match status" value="1"/>
</dbReference>
<keyword evidence="1" id="KW-1003">Cell membrane</keyword>
<keyword evidence="1" id="KW-0472">Membrane</keyword>